<comment type="similarity">
    <text evidence="5">Belongs to the FNT transporter (TC 1.A.16) family.</text>
</comment>
<feature type="transmembrane region" description="Helical" evidence="6">
    <location>
        <begin position="112"/>
        <end position="135"/>
    </location>
</feature>
<evidence type="ECO:0000256" key="3">
    <source>
        <dbReference type="ARBA" id="ARBA00022989"/>
    </source>
</evidence>
<comment type="subcellular location">
    <subcellularLocation>
        <location evidence="1">Membrane</location>
        <topology evidence="1">Multi-pass membrane protein</topology>
    </subcellularLocation>
</comment>
<dbReference type="GO" id="GO:0005886">
    <property type="term" value="C:plasma membrane"/>
    <property type="evidence" value="ECO:0007669"/>
    <property type="project" value="TreeGrafter"/>
</dbReference>
<dbReference type="Pfam" id="PF01226">
    <property type="entry name" value="Form_Nir_trans"/>
    <property type="match status" value="1"/>
</dbReference>
<dbReference type="EMBL" id="BLLF01003869">
    <property type="protein sequence ID" value="GFH28420.1"/>
    <property type="molecule type" value="Genomic_DNA"/>
</dbReference>
<proteinExistence type="inferred from homology"/>
<feature type="transmembrane region" description="Helical" evidence="6">
    <location>
        <begin position="81"/>
        <end position="100"/>
    </location>
</feature>
<keyword evidence="2 6" id="KW-0812">Transmembrane</keyword>
<evidence type="ECO:0000256" key="5">
    <source>
        <dbReference type="ARBA" id="ARBA00049660"/>
    </source>
</evidence>
<dbReference type="Proteomes" id="UP000485058">
    <property type="component" value="Unassembled WGS sequence"/>
</dbReference>
<evidence type="ECO:0000313" key="8">
    <source>
        <dbReference type="Proteomes" id="UP000485058"/>
    </source>
</evidence>
<feature type="non-terminal residue" evidence="7">
    <location>
        <position position="136"/>
    </location>
</feature>
<keyword evidence="3 6" id="KW-1133">Transmembrane helix</keyword>
<dbReference type="PANTHER" id="PTHR30520">
    <property type="entry name" value="FORMATE TRANSPORTER-RELATED"/>
    <property type="match status" value="1"/>
</dbReference>
<name>A0A6A0A751_HAELA</name>
<feature type="non-terminal residue" evidence="7">
    <location>
        <position position="1"/>
    </location>
</feature>
<dbReference type="InterPro" id="IPR023271">
    <property type="entry name" value="Aquaporin-like"/>
</dbReference>
<accession>A0A6A0A751</accession>
<gene>
    <name evidence="7" type="ORF">HaLaN_26905</name>
</gene>
<feature type="transmembrane region" description="Helical" evidence="6">
    <location>
        <begin position="21"/>
        <end position="42"/>
    </location>
</feature>
<evidence type="ECO:0000256" key="6">
    <source>
        <dbReference type="SAM" id="Phobius"/>
    </source>
</evidence>
<reference evidence="7 8" key="1">
    <citation type="submission" date="2020-02" db="EMBL/GenBank/DDBJ databases">
        <title>Draft genome sequence of Haematococcus lacustris strain NIES-144.</title>
        <authorList>
            <person name="Morimoto D."/>
            <person name="Nakagawa S."/>
            <person name="Yoshida T."/>
            <person name="Sawayama S."/>
        </authorList>
    </citation>
    <scope>NUCLEOTIDE SEQUENCE [LARGE SCALE GENOMIC DNA]</scope>
    <source>
        <strain evidence="7 8">NIES-144</strain>
    </source>
</reference>
<comment type="caution">
    <text evidence="7">The sequence shown here is derived from an EMBL/GenBank/DDBJ whole genome shotgun (WGS) entry which is preliminary data.</text>
</comment>
<feature type="transmembrane region" description="Helical" evidence="6">
    <location>
        <begin position="54"/>
        <end position="74"/>
    </location>
</feature>
<evidence type="ECO:0000256" key="1">
    <source>
        <dbReference type="ARBA" id="ARBA00004141"/>
    </source>
</evidence>
<sequence>MARLDGELKSKWRFDKQVVMGLIAAFYIGFSFTVCMVIGGQIPQIQASNPGLQSLIYGAFGFPLGLFMICVCWVLSWFANLAGSIIMANIVYAAWIFHGREEFTVHLAEHKVAYPFSVCLMKGVLANWLVNLAIWI</sequence>
<dbReference type="AlphaFoldDB" id="A0A6A0A751"/>
<evidence type="ECO:0000313" key="7">
    <source>
        <dbReference type="EMBL" id="GFH28420.1"/>
    </source>
</evidence>
<keyword evidence="4 6" id="KW-0472">Membrane</keyword>
<organism evidence="7 8">
    <name type="scientific">Haematococcus lacustris</name>
    <name type="common">Green alga</name>
    <name type="synonym">Haematococcus pluvialis</name>
    <dbReference type="NCBI Taxonomy" id="44745"/>
    <lineage>
        <taxon>Eukaryota</taxon>
        <taxon>Viridiplantae</taxon>
        <taxon>Chlorophyta</taxon>
        <taxon>core chlorophytes</taxon>
        <taxon>Chlorophyceae</taxon>
        <taxon>CS clade</taxon>
        <taxon>Chlamydomonadales</taxon>
        <taxon>Haematococcaceae</taxon>
        <taxon>Haematococcus</taxon>
    </lineage>
</organism>
<dbReference type="Gene3D" id="1.20.1080.10">
    <property type="entry name" value="Glycerol uptake facilitator protein"/>
    <property type="match status" value="2"/>
</dbReference>
<protein>
    <submittedName>
        <fullName evidence="7">Formate nitrite transporter</fullName>
    </submittedName>
</protein>
<dbReference type="PANTHER" id="PTHR30520:SF6">
    <property type="entry name" value="FORMATE_NITRATE FAMILY TRANSPORTER (EUROFUNG)"/>
    <property type="match status" value="1"/>
</dbReference>
<dbReference type="InterPro" id="IPR000292">
    <property type="entry name" value="For/NO2_transpt"/>
</dbReference>
<evidence type="ECO:0000256" key="4">
    <source>
        <dbReference type="ARBA" id="ARBA00023136"/>
    </source>
</evidence>
<dbReference type="GO" id="GO:0015499">
    <property type="term" value="F:formate transmembrane transporter activity"/>
    <property type="evidence" value="ECO:0007669"/>
    <property type="project" value="TreeGrafter"/>
</dbReference>
<evidence type="ECO:0000256" key="2">
    <source>
        <dbReference type="ARBA" id="ARBA00022692"/>
    </source>
</evidence>
<keyword evidence="8" id="KW-1185">Reference proteome</keyword>